<comment type="catalytic activity">
    <reaction evidence="10">
        <text>5-methyltetrahydropteroyltri-L-glutamate + L-homocysteine = tetrahydropteroyltri-L-glutamate + L-methionine</text>
        <dbReference type="Rhea" id="RHEA:21196"/>
        <dbReference type="ChEBI" id="CHEBI:57844"/>
        <dbReference type="ChEBI" id="CHEBI:58140"/>
        <dbReference type="ChEBI" id="CHEBI:58199"/>
        <dbReference type="ChEBI" id="CHEBI:58207"/>
        <dbReference type="EC" id="2.1.1.14"/>
    </reaction>
</comment>
<dbReference type="GO" id="GO:0008270">
    <property type="term" value="F:zinc ion binding"/>
    <property type="evidence" value="ECO:0007669"/>
    <property type="project" value="InterPro"/>
</dbReference>
<feature type="binding site" evidence="10">
    <location>
        <position position="609"/>
    </location>
    <ligand>
        <name>5-methyltetrahydropteroyltri-L-glutamate</name>
        <dbReference type="ChEBI" id="CHEBI:58207"/>
    </ligand>
</feature>
<sequence length="760" mass="86086">MQIHNLGFPRIGAKRELKFSLEQYWRGDISQADFLQSCQQLRRSNWQLQADAGIDWLPVGDFAHYDHVLNTSLLLGLLPERFTKHKHAVNNRLDLEFRVGRGQAPSGCQCAASDMTKWFNTNYHYIVPELSTAVLTNDMAVNTEQLLAHLEEAKAVADKRKVVLLGPISYLYLSTVDKEDKLALLPDLLARYQQVLDSLSQANVEWLQLDEPVLGLELDKQWQNAFTLAYQQLNKGGLKLLLTSYFASIEHHISLVKVLDFDGIHLDTVAEKIDISAVIAQLPSHWVISLGVINGRNIWKADLVSIYETLLPIYQAIGERLWLAPSCSLLHSPVDLQQESKLDAEFKSWLAFAKQKCRELQLLKQALVDENTDEIALYSSPAVARANSKRINNPEVLKRVSALTAADFSRKDSFEQRKRLQQQALKLPLLPTTTIGSFPQTGDIRQVRAKWRRNELSLDEYQTLIQQEIRQAIEKQEQIGLDVLVHGEAERNDMVEYFGELLEGVAFTQFAWVQSYGSRCVKPPIIFADVSRKQAMTLEWINYAQSLTDKPVKAMLTGPITILSWSFVRDDIPREQVAKQIALAISDEVEDLVANGTQIIQIDEPAIREGMPVKQSQWQQYLTWATASFCLSAAKAPSHTQIHSHMCYSEFNDILPAIIALDADVLTVETSRSNMALLDAFEEQAYPNDLGPGVYDIHSPNVPEVDWMVALIEKAQQYVPVERLWVNPDCGLKTRSWQETKLALDNMVTAVKQLRARYSA</sequence>
<dbReference type="GO" id="GO:0003871">
    <property type="term" value="F:5-methyltetrahydropteroyltriglutamate-homocysteine S-methyltransferase activity"/>
    <property type="evidence" value="ECO:0007669"/>
    <property type="project" value="UniProtKB-UniRule"/>
</dbReference>
<name>A0A4V0ZGB1_9GAMM</name>
<feature type="active site" description="Proton donor" evidence="10 13">
    <location>
        <position position="698"/>
    </location>
</feature>
<keyword evidence="17" id="KW-1185">Reference proteome</keyword>
<dbReference type="NCBIfam" id="TIGR01371">
    <property type="entry name" value="met_syn_B12ind"/>
    <property type="match status" value="1"/>
</dbReference>
<feature type="binding site" evidence="12">
    <location>
        <position position="730"/>
    </location>
    <ligand>
        <name>Zn(2+)</name>
        <dbReference type="ChEBI" id="CHEBI:29105"/>
        <label>1</label>
        <note>catalytic</note>
    </ligand>
</feature>
<keyword evidence="5 10" id="KW-0028">Amino-acid biosynthesis</keyword>
<evidence type="ECO:0000256" key="11">
    <source>
        <dbReference type="PIRSR" id="PIRSR000382-1"/>
    </source>
</evidence>
<feature type="binding site" evidence="10">
    <location>
        <position position="730"/>
    </location>
    <ligand>
        <name>Zn(2+)</name>
        <dbReference type="ChEBI" id="CHEBI:29105"/>
        <note>catalytic</note>
    </ligand>
</feature>
<dbReference type="InterPro" id="IPR013215">
    <property type="entry name" value="Cbl-indep_Met_Synth_N"/>
</dbReference>
<dbReference type="InterPro" id="IPR006276">
    <property type="entry name" value="Cobalamin-indep_Met_synthase"/>
</dbReference>
<dbReference type="Pfam" id="PF08267">
    <property type="entry name" value="Meth_synt_1"/>
    <property type="match status" value="1"/>
</dbReference>
<feature type="domain" description="Cobalamin-independent methionine synthase MetE N-terminal" evidence="15">
    <location>
        <begin position="3"/>
        <end position="315"/>
    </location>
</feature>
<dbReference type="KEGG" id="lsd:EMK97_13605"/>
<dbReference type="Proteomes" id="UP000290244">
    <property type="component" value="Chromosome"/>
</dbReference>
<evidence type="ECO:0000256" key="3">
    <source>
        <dbReference type="ARBA" id="ARBA00009553"/>
    </source>
</evidence>
<keyword evidence="7 10" id="KW-0479">Metal-binding</keyword>
<evidence type="ECO:0000256" key="5">
    <source>
        <dbReference type="ARBA" id="ARBA00022605"/>
    </source>
</evidence>
<evidence type="ECO:0000256" key="1">
    <source>
        <dbReference type="ARBA" id="ARBA00002777"/>
    </source>
</evidence>
<comment type="similarity">
    <text evidence="3 10">Belongs to the vitamin-B12 independent methionine synthase family.</text>
</comment>
<feature type="binding site" evidence="11">
    <location>
        <position position="122"/>
    </location>
    <ligand>
        <name>5-methyltetrahydropteroyltri-L-glutamate</name>
        <dbReference type="ChEBI" id="CHEBI:58207"/>
    </ligand>
</feature>
<comment type="function">
    <text evidence="1 10">Catalyzes the transfer of a methyl group from 5-methyltetrahydrofolate to homocysteine resulting in methionine formation.</text>
</comment>
<dbReference type="HAMAP" id="MF_00172">
    <property type="entry name" value="Meth_synth"/>
    <property type="match status" value="1"/>
</dbReference>
<dbReference type="Gene3D" id="3.20.20.210">
    <property type="match status" value="2"/>
</dbReference>
<dbReference type="EMBL" id="CP034759">
    <property type="protein sequence ID" value="QBG36680.1"/>
    <property type="molecule type" value="Genomic_DNA"/>
</dbReference>
<feature type="binding site" evidence="10">
    <location>
        <position position="117"/>
    </location>
    <ligand>
        <name>5-methyltetrahydropteroyltri-L-glutamate</name>
        <dbReference type="ChEBI" id="CHEBI:58207"/>
    </ligand>
</feature>
<dbReference type="NCBIfam" id="NF003556">
    <property type="entry name" value="PRK05222.1"/>
    <property type="match status" value="1"/>
</dbReference>
<dbReference type="GO" id="GO:0009086">
    <property type="term" value="P:methionine biosynthetic process"/>
    <property type="evidence" value="ECO:0007669"/>
    <property type="project" value="UniProtKB-UniRule"/>
</dbReference>
<feature type="binding site" evidence="10 11">
    <location>
        <begin position="519"/>
        <end position="520"/>
    </location>
    <ligand>
        <name>5-methyltetrahydropteroyltri-L-glutamate</name>
        <dbReference type="ChEBI" id="CHEBI:58207"/>
    </ligand>
</feature>
<evidence type="ECO:0000256" key="2">
    <source>
        <dbReference type="ARBA" id="ARBA00004681"/>
    </source>
</evidence>
<feature type="binding site" evidence="10 11">
    <location>
        <position position="603"/>
    </location>
    <ligand>
        <name>L-methionine</name>
        <dbReference type="ChEBI" id="CHEBI:57844"/>
    </ligand>
</feature>
<evidence type="ECO:0000313" key="16">
    <source>
        <dbReference type="EMBL" id="QBG36680.1"/>
    </source>
</evidence>
<evidence type="ECO:0000256" key="4">
    <source>
        <dbReference type="ARBA" id="ARBA00022603"/>
    </source>
</evidence>
<dbReference type="CDD" id="cd03311">
    <property type="entry name" value="CIMS_C_terminal_like"/>
    <property type="match status" value="1"/>
</dbReference>
<dbReference type="PANTHER" id="PTHR30519">
    <property type="entry name" value="5-METHYLTETRAHYDROPTEROYLTRIGLUTAMATE--HOMOCYSTEINE METHYLTRANSFERASE"/>
    <property type="match status" value="1"/>
</dbReference>
<evidence type="ECO:0000256" key="9">
    <source>
        <dbReference type="ARBA" id="ARBA00023167"/>
    </source>
</evidence>
<dbReference type="InterPro" id="IPR038071">
    <property type="entry name" value="UROD/MetE-like_sf"/>
</dbReference>
<keyword evidence="4 10" id="KW-0489">Methyltransferase</keyword>
<evidence type="ECO:0000256" key="10">
    <source>
        <dbReference type="HAMAP-Rule" id="MF_00172"/>
    </source>
</evidence>
<dbReference type="UniPathway" id="UPA00051">
    <property type="reaction ID" value="UER00082"/>
</dbReference>
<feature type="binding site" evidence="10">
    <location>
        <position position="645"/>
    </location>
    <ligand>
        <name>Zn(2+)</name>
        <dbReference type="ChEBI" id="CHEBI:29105"/>
        <note>catalytic</note>
    </ligand>
</feature>
<gene>
    <name evidence="10" type="primary">metE</name>
    <name evidence="16" type="ORF">EMK97_13605</name>
</gene>
<feature type="binding site" evidence="10">
    <location>
        <position position="647"/>
    </location>
    <ligand>
        <name>Zn(2+)</name>
        <dbReference type="ChEBI" id="CHEBI:29105"/>
        <note>catalytic</note>
    </ligand>
</feature>
<dbReference type="RefSeq" id="WP_130603062.1">
    <property type="nucleotide sequence ID" value="NZ_CP034759.1"/>
</dbReference>
<comment type="pathway">
    <text evidence="2 10">Amino-acid biosynthesis; L-methionine biosynthesis via de novo pathway; L-methionine from L-homocysteine (MetE route): step 1/1.</text>
</comment>
<evidence type="ECO:0000256" key="8">
    <source>
        <dbReference type="ARBA" id="ARBA00022833"/>
    </source>
</evidence>
<feature type="binding site" evidence="10 11">
    <location>
        <position position="488"/>
    </location>
    <ligand>
        <name>L-methionine</name>
        <dbReference type="ChEBI" id="CHEBI:57844"/>
    </ligand>
</feature>
<feature type="binding site" evidence="10 11">
    <location>
        <begin position="435"/>
        <end position="437"/>
    </location>
    <ligand>
        <name>L-homocysteine</name>
        <dbReference type="ChEBI" id="CHEBI:58199"/>
    </ligand>
</feature>
<evidence type="ECO:0000313" key="17">
    <source>
        <dbReference type="Proteomes" id="UP000290244"/>
    </source>
</evidence>
<dbReference type="OrthoDB" id="244285at2"/>
<feature type="binding site" evidence="12">
    <location>
        <position position="669"/>
    </location>
    <ligand>
        <name>Zn(2+)</name>
        <dbReference type="ChEBI" id="CHEBI:29105"/>
        <label>1</label>
        <note>catalytic</note>
    </ligand>
</feature>
<evidence type="ECO:0000259" key="15">
    <source>
        <dbReference type="Pfam" id="PF08267"/>
    </source>
</evidence>
<dbReference type="AlphaFoldDB" id="A0A4V0ZGB1"/>
<feature type="binding site" evidence="10 11">
    <location>
        <position position="603"/>
    </location>
    <ligand>
        <name>L-homocysteine</name>
        <dbReference type="ChEBI" id="CHEBI:58199"/>
    </ligand>
</feature>
<feature type="binding site" evidence="10 11">
    <location>
        <begin position="435"/>
        <end position="437"/>
    </location>
    <ligand>
        <name>L-methionine</name>
        <dbReference type="ChEBI" id="CHEBI:57844"/>
    </ligand>
</feature>
<feature type="binding site" evidence="10">
    <location>
        <position position="488"/>
    </location>
    <ligand>
        <name>L-homocysteine</name>
        <dbReference type="ChEBI" id="CHEBI:58199"/>
    </ligand>
</feature>
<feature type="domain" description="Cobalamin-independent methionine synthase MetE C-terminal/archaeal" evidence="14">
    <location>
        <begin position="430"/>
        <end position="752"/>
    </location>
</feature>
<feature type="binding site" evidence="10">
    <location>
        <position position="669"/>
    </location>
    <ligand>
        <name>Zn(2+)</name>
        <dbReference type="ChEBI" id="CHEBI:29105"/>
        <note>catalytic</note>
    </ligand>
</feature>
<dbReference type="SUPFAM" id="SSF51726">
    <property type="entry name" value="UROD/MetE-like"/>
    <property type="match status" value="2"/>
</dbReference>
<reference evidence="16 17" key="1">
    <citation type="submission" date="2018-12" db="EMBL/GenBank/DDBJ databases">
        <title>Complete genome of Litorilituus sediminis.</title>
        <authorList>
            <person name="Liu A."/>
            <person name="Rong J."/>
        </authorList>
    </citation>
    <scope>NUCLEOTIDE SEQUENCE [LARGE SCALE GENOMIC DNA]</scope>
    <source>
        <strain evidence="16 17">JCM 17549</strain>
    </source>
</reference>
<evidence type="ECO:0000256" key="6">
    <source>
        <dbReference type="ARBA" id="ARBA00022679"/>
    </source>
</evidence>
<evidence type="ECO:0000259" key="14">
    <source>
        <dbReference type="Pfam" id="PF01717"/>
    </source>
</evidence>
<dbReference type="CDD" id="cd03312">
    <property type="entry name" value="CIMS_N_terminal_like"/>
    <property type="match status" value="1"/>
</dbReference>
<keyword evidence="8 10" id="KW-0862">Zinc</keyword>
<evidence type="ECO:0000256" key="12">
    <source>
        <dbReference type="PIRSR" id="PIRSR000382-2"/>
    </source>
</evidence>
<dbReference type="PIRSF" id="PIRSF000382">
    <property type="entry name" value="MeTrfase_B12_ind"/>
    <property type="match status" value="1"/>
</dbReference>
<feature type="binding site" evidence="12">
    <location>
        <position position="647"/>
    </location>
    <ligand>
        <name>Zn(2+)</name>
        <dbReference type="ChEBI" id="CHEBI:29105"/>
        <label>1</label>
        <note>catalytic</note>
    </ligand>
</feature>
<organism evidence="16 17">
    <name type="scientific">Litorilituus sediminis</name>
    <dbReference type="NCBI Taxonomy" id="718192"/>
    <lineage>
        <taxon>Bacteria</taxon>
        <taxon>Pseudomonadati</taxon>
        <taxon>Pseudomonadota</taxon>
        <taxon>Gammaproteobacteria</taxon>
        <taxon>Alteromonadales</taxon>
        <taxon>Colwelliaceae</taxon>
        <taxon>Litorilituus</taxon>
    </lineage>
</organism>
<feature type="binding site" evidence="12">
    <location>
        <position position="645"/>
    </location>
    <ligand>
        <name>Zn(2+)</name>
        <dbReference type="ChEBI" id="CHEBI:29105"/>
        <label>1</label>
        <note>catalytic</note>
    </ligand>
</feature>
<evidence type="ECO:0000256" key="13">
    <source>
        <dbReference type="PIRSR" id="PIRSR000382-3"/>
    </source>
</evidence>
<keyword evidence="10" id="KW-0677">Repeat</keyword>
<comment type="cofactor">
    <cofactor evidence="12">
        <name>Zn(2+)</name>
        <dbReference type="ChEBI" id="CHEBI:29105"/>
    </cofactor>
    <text evidence="12">Binds 2 Zn(2+) ions per subunit.</text>
</comment>
<keyword evidence="6 10" id="KW-0808">Transferase</keyword>
<accession>A0A4V0ZGB1</accession>
<comment type="cofactor">
    <cofactor evidence="10">
        <name>Zn(2+)</name>
        <dbReference type="ChEBI" id="CHEBI:29105"/>
    </cofactor>
    <text evidence="10">Binds 1 zinc ion per subunit.</text>
</comment>
<feature type="binding site" evidence="10 11">
    <location>
        <position position="565"/>
    </location>
    <ligand>
        <name>5-methyltetrahydropteroyltri-L-glutamate</name>
        <dbReference type="ChEBI" id="CHEBI:58207"/>
    </ligand>
</feature>
<dbReference type="Pfam" id="PF01717">
    <property type="entry name" value="Meth_synt_2"/>
    <property type="match status" value="1"/>
</dbReference>
<protein>
    <recommendedName>
        <fullName evidence="10">5-methyltetrahydropteroyltriglutamate--homocysteine methyltransferase</fullName>
        <ecNumber evidence="10">2.1.1.14</ecNumber>
    </recommendedName>
    <alternativeName>
        <fullName evidence="10">Cobalamin-independent methionine synthase</fullName>
    </alternativeName>
    <alternativeName>
        <fullName evidence="10">Methionine synthase, vitamin-B12 independent isozyme</fullName>
    </alternativeName>
</protein>
<keyword evidence="9 10" id="KW-0486">Methionine biosynthesis</keyword>
<feature type="binding site" evidence="10">
    <location>
        <begin position="15"/>
        <end position="18"/>
    </location>
    <ligand>
        <name>5-methyltetrahydropteroyltri-L-glutamate</name>
        <dbReference type="ChEBI" id="CHEBI:58207"/>
    </ligand>
</feature>
<proteinExistence type="inferred from homology"/>
<dbReference type="GO" id="GO:0032259">
    <property type="term" value="P:methylation"/>
    <property type="evidence" value="ECO:0007669"/>
    <property type="project" value="UniProtKB-KW"/>
</dbReference>
<dbReference type="EC" id="2.1.1.14" evidence="10"/>
<dbReference type="InterPro" id="IPR002629">
    <property type="entry name" value="Met_Synth_C/arc"/>
</dbReference>
<feature type="binding site" evidence="11">
    <location>
        <position position="18"/>
    </location>
    <ligand>
        <name>5-methyltetrahydropteroyltri-L-glutamate</name>
        <dbReference type="ChEBI" id="CHEBI:58207"/>
    </ligand>
</feature>
<evidence type="ECO:0000256" key="7">
    <source>
        <dbReference type="ARBA" id="ARBA00022723"/>
    </source>
</evidence>